<evidence type="ECO:0000256" key="10">
    <source>
        <dbReference type="RuleBase" id="RU363063"/>
    </source>
</evidence>
<dbReference type="STRING" id="6832.A0A553PQE4"/>
<dbReference type="InterPro" id="IPR002659">
    <property type="entry name" value="Glyco_trans_31"/>
</dbReference>
<dbReference type="PANTHER" id="PTHR11214">
    <property type="entry name" value="BETA-1,3-N-ACETYLGLUCOSAMINYLTRANSFERASE"/>
    <property type="match status" value="1"/>
</dbReference>
<dbReference type="GO" id="GO:0016758">
    <property type="term" value="F:hexosyltransferase activity"/>
    <property type="evidence" value="ECO:0007669"/>
    <property type="project" value="InterPro"/>
</dbReference>
<dbReference type="AlphaFoldDB" id="A0A553PQE4"/>
<evidence type="ECO:0000313" key="11">
    <source>
        <dbReference type="EMBL" id="TRY79886.1"/>
    </source>
</evidence>
<keyword evidence="7" id="KW-1133">Transmembrane helix</keyword>
<keyword evidence="5" id="KW-0812">Transmembrane</keyword>
<comment type="similarity">
    <text evidence="2 10">Belongs to the glycosyltransferase 31 family.</text>
</comment>
<dbReference type="GO" id="GO:0000139">
    <property type="term" value="C:Golgi membrane"/>
    <property type="evidence" value="ECO:0007669"/>
    <property type="project" value="UniProtKB-SubCell"/>
</dbReference>
<keyword evidence="6" id="KW-0735">Signal-anchor</keyword>
<keyword evidence="3 10" id="KW-0328">Glycosyltransferase</keyword>
<keyword evidence="8 10" id="KW-0333">Golgi apparatus</keyword>
<evidence type="ECO:0000256" key="6">
    <source>
        <dbReference type="ARBA" id="ARBA00022968"/>
    </source>
</evidence>
<evidence type="ECO:0000256" key="1">
    <source>
        <dbReference type="ARBA" id="ARBA00004323"/>
    </source>
</evidence>
<evidence type="ECO:0000256" key="2">
    <source>
        <dbReference type="ARBA" id="ARBA00008661"/>
    </source>
</evidence>
<keyword evidence="12" id="KW-1185">Reference proteome</keyword>
<dbReference type="Proteomes" id="UP000318571">
    <property type="component" value="Chromosome 6"/>
</dbReference>
<accession>A0A553PQE4</accession>
<comment type="caution">
    <text evidence="11">The sequence shown here is derived from an EMBL/GenBank/DDBJ whole genome shotgun (WGS) entry which is preliminary data.</text>
</comment>
<comment type="subcellular location">
    <subcellularLocation>
        <location evidence="1 10">Golgi apparatus membrane</location>
        <topology evidence="1 10">Single-pass type II membrane protein</topology>
    </subcellularLocation>
</comment>
<dbReference type="EC" id="2.4.1.-" evidence="10"/>
<keyword evidence="9" id="KW-0472">Membrane</keyword>
<dbReference type="OrthoDB" id="5512589at2759"/>
<sequence length="366" mass="41112">MNRSRTLLALFVLAMIVYMPLTMVVKSNTSIKPEVQSSWTDIQISVQPVSDGTHSLLKPEWALVGSDPLTYRGPIVEGWPPGKSRDMSQIMAKDYVVDHCQGQDLSGVKLLVGVKSVSNRFETRDTTRETWGLFQNDHPDVKVLFFTGEPSNPLTINRLRAEIQVHCDLVVVRGVDSYANRTIKAVSLLRYVNDHHLGLNPEVTMVMDDDAYLNLDRLYYLISHRLLATAVDNFITGFRYGGPVLRPPVNSTDQFVKPSVCPSYMYNGTTTPPHLSGSGYFMPRATVPCLVRQAMSLPFLHINDVFITGFCAEACGFPRVAHSQFSPGKKKLEDITCHHILLHYQSPEARLKIFNKFDKECPSPNK</sequence>
<keyword evidence="4" id="KW-0808">Transferase</keyword>
<dbReference type="Pfam" id="PF01762">
    <property type="entry name" value="Galactosyl_T"/>
    <property type="match status" value="1"/>
</dbReference>
<gene>
    <name evidence="11" type="ORF">TCAL_13362</name>
</gene>
<dbReference type="PANTHER" id="PTHR11214:SF314">
    <property type="entry name" value="HEXOSYLTRANSFERASE"/>
    <property type="match status" value="1"/>
</dbReference>
<evidence type="ECO:0000256" key="5">
    <source>
        <dbReference type="ARBA" id="ARBA00022692"/>
    </source>
</evidence>
<evidence type="ECO:0000256" key="4">
    <source>
        <dbReference type="ARBA" id="ARBA00022679"/>
    </source>
</evidence>
<name>A0A553PQE4_TIGCA</name>
<dbReference type="EMBL" id="VCGU01000002">
    <property type="protein sequence ID" value="TRY79886.1"/>
    <property type="molecule type" value="Genomic_DNA"/>
</dbReference>
<dbReference type="GO" id="GO:0006493">
    <property type="term" value="P:protein O-linked glycosylation"/>
    <property type="evidence" value="ECO:0007669"/>
    <property type="project" value="TreeGrafter"/>
</dbReference>
<dbReference type="Gene3D" id="3.90.550.50">
    <property type="match status" value="1"/>
</dbReference>
<protein>
    <recommendedName>
        <fullName evidence="10">Hexosyltransferase</fullName>
        <ecNumber evidence="10">2.4.1.-</ecNumber>
    </recommendedName>
</protein>
<organism evidence="11 12">
    <name type="scientific">Tigriopus californicus</name>
    <name type="common">Marine copepod</name>
    <dbReference type="NCBI Taxonomy" id="6832"/>
    <lineage>
        <taxon>Eukaryota</taxon>
        <taxon>Metazoa</taxon>
        <taxon>Ecdysozoa</taxon>
        <taxon>Arthropoda</taxon>
        <taxon>Crustacea</taxon>
        <taxon>Multicrustacea</taxon>
        <taxon>Hexanauplia</taxon>
        <taxon>Copepoda</taxon>
        <taxon>Harpacticoida</taxon>
        <taxon>Harpacticidae</taxon>
        <taxon>Tigriopus</taxon>
    </lineage>
</organism>
<reference evidence="11 12" key="1">
    <citation type="journal article" date="2018" name="Nat. Ecol. Evol.">
        <title>Genomic signatures of mitonuclear coevolution across populations of Tigriopus californicus.</title>
        <authorList>
            <person name="Barreto F.S."/>
            <person name="Watson E.T."/>
            <person name="Lima T.G."/>
            <person name="Willett C.S."/>
            <person name="Edmands S."/>
            <person name="Li W."/>
            <person name="Burton R.S."/>
        </authorList>
    </citation>
    <scope>NUCLEOTIDE SEQUENCE [LARGE SCALE GENOMIC DNA]</scope>
    <source>
        <strain evidence="11 12">San Diego</strain>
    </source>
</reference>
<evidence type="ECO:0000256" key="3">
    <source>
        <dbReference type="ARBA" id="ARBA00022676"/>
    </source>
</evidence>
<evidence type="ECO:0000256" key="9">
    <source>
        <dbReference type="ARBA" id="ARBA00023136"/>
    </source>
</evidence>
<evidence type="ECO:0000256" key="8">
    <source>
        <dbReference type="ARBA" id="ARBA00023034"/>
    </source>
</evidence>
<evidence type="ECO:0000256" key="7">
    <source>
        <dbReference type="ARBA" id="ARBA00022989"/>
    </source>
</evidence>
<evidence type="ECO:0000313" key="12">
    <source>
        <dbReference type="Proteomes" id="UP000318571"/>
    </source>
</evidence>
<proteinExistence type="inferred from homology"/>